<feature type="region of interest" description="Disordered" evidence="3">
    <location>
        <begin position="459"/>
        <end position="483"/>
    </location>
</feature>
<organism evidence="5 6">
    <name type="scientific">Diaphorina citri</name>
    <name type="common">Asian citrus psyllid</name>
    <dbReference type="NCBI Taxonomy" id="121845"/>
    <lineage>
        <taxon>Eukaryota</taxon>
        <taxon>Metazoa</taxon>
        <taxon>Ecdysozoa</taxon>
        <taxon>Arthropoda</taxon>
        <taxon>Hexapoda</taxon>
        <taxon>Insecta</taxon>
        <taxon>Pterygota</taxon>
        <taxon>Neoptera</taxon>
        <taxon>Paraneoptera</taxon>
        <taxon>Hemiptera</taxon>
        <taxon>Sternorrhyncha</taxon>
        <taxon>Psylloidea</taxon>
        <taxon>Psyllidae</taxon>
        <taxon>Diaphorininae</taxon>
        <taxon>Diaphorina</taxon>
    </lineage>
</organism>
<dbReference type="PROSITE" id="PS51880">
    <property type="entry name" value="TGS"/>
    <property type="match status" value="1"/>
</dbReference>
<dbReference type="PaxDb" id="121845-A0A3Q0J9Y0"/>
<dbReference type="FunFam" id="3.10.20.30:FF:000016">
    <property type="entry name" value="Developmentally-regulated GTP-binding protein 2"/>
    <property type="match status" value="1"/>
</dbReference>
<gene>
    <name evidence="6" type="primary">LOC103514887</name>
</gene>
<evidence type="ECO:0000313" key="6">
    <source>
        <dbReference type="RefSeq" id="XP_026683530.1"/>
    </source>
</evidence>
<evidence type="ECO:0000256" key="2">
    <source>
        <dbReference type="ARBA" id="ARBA00023134"/>
    </source>
</evidence>
<dbReference type="InterPro" id="IPR045001">
    <property type="entry name" value="DRG"/>
</dbReference>
<dbReference type="Gene3D" id="3.10.20.30">
    <property type="match status" value="1"/>
</dbReference>
<keyword evidence="2" id="KW-0342">GTP-binding</keyword>
<dbReference type="Pfam" id="PF16897">
    <property type="entry name" value="MMR_HSR1_Xtn"/>
    <property type="match status" value="2"/>
</dbReference>
<accession>A0A3Q0J9Y0</accession>
<dbReference type="InterPro" id="IPR004095">
    <property type="entry name" value="TGS"/>
</dbReference>
<dbReference type="InterPro" id="IPR012676">
    <property type="entry name" value="TGS-like"/>
</dbReference>
<keyword evidence="1" id="KW-0547">Nucleotide-binding</keyword>
<dbReference type="Pfam" id="PF02824">
    <property type="entry name" value="TGS"/>
    <property type="match status" value="1"/>
</dbReference>
<dbReference type="RefSeq" id="XP_026683530.1">
    <property type="nucleotide sequence ID" value="XM_026827729.1"/>
</dbReference>
<dbReference type="SUPFAM" id="SSF54001">
    <property type="entry name" value="Cysteine proteinases"/>
    <property type="match status" value="1"/>
</dbReference>
<keyword evidence="5" id="KW-1185">Reference proteome</keyword>
<evidence type="ECO:0000259" key="4">
    <source>
        <dbReference type="PROSITE" id="PS51880"/>
    </source>
</evidence>
<evidence type="ECO:0000313" key="5">
    <source>
        <dbReference type="Proteomes" id="UP000079169"/>
    </source>
</evidence>
<sequence length="713" mass="79577">MGILEKISEIEKEIARTQKNKATEYHLGVLKAKLAKYRQQLLEPPKKSEKGEGFDVLKSGDARVALIGFPSVGKVSQILWIHLSINSKQHEYVKEQNQLNDTEGGGMDDIIAEMMRAVRNSTRAPSGGNHEQMTVHSGGMNEQMTTPSGGMNEQMTVLSGGMNKQMTVHSGRMNEQMIAHSGGMNEQMTVHSGGMNEQMTVPSGRMNEQMTAGRQVIAVARTADLVLMMLDATKQDVQRGLLEKELESVGIRLNKKKPNIYFKQKKAGGIAFNSTCPLTQVNEKLVQLILHEYKIFNAEVLFREDCNADELIDVINANRVYLPCIYAYNKIDQISIEEVDRIARQPNSVVQMTVHSGGMNEQMTTHSGGMNEQMTTPPGGMNEQMTVFSGGMNKQMTMPSGGRNEQMTVLSGGMNKQMTVHAGGMNEQITVLSRGMNEQMTAHSGGMNEQMTVPSGGMNEQMTSPGRNSQQWVSSRKFQKSKRKLPELRRTKVKHGGATRDFSKNVFIGAKPKVPMQTNYYDCGNLSVKHGGATRDFSKNVFIGAKPKVPMQTNYYDCGLYLLHYVLFREDCNADELIDVINANRVYLPCIYAYNKIDQISIEEVDRIARQPNSVVVSCNMKLNLDYLLDIIWLYLSLIRVYTKKPGAPPDFDDGLILRKGVTVEHVCHAIHRTLASNFKYALVWGTSTKYSPQRVGLAHVMADEDVIQIVKK</sequence>
<dbReference type="Gene3D" id="1.10.418.20">
    <property type="match status" value="1"/>
</dbReference>
<dbReference type="InterPro" id="IPR031662">
    <property type="entry name" value="GTP-binding_2"/>
</dbReference>
<feature type="region of interest" description="Disordered" evidence="3">
    <location>
        <begin position="121"/>
        <end position="140"/>
    </location>
</feature>
<evidence type="ECO:0000256" key="3">
    <source>
        <dbReference type="SAM" id="MobiDB-lite"/>
    </source>
</evidence>
<dbReference type="GeneID" id="103514887"/>
<dbReference type="Proteomes" id="UP000079169">
    <property type="component" value="Unplaced"/>
</dbReference>
<dbReference type="SUPFAM" id="SSF52540">
    <property type="entry name" value="P-loop containing nucleoside triphosphate hydrolases"/>
    <property type="match status" value="2"/>
</dbReference>
<dbReference type="InterPro" id="IPR038765">
    <property type="entry name" value="Papain-like_cys_pep_sf"/>
</dbReference>
<dbReference type="Gene3D" id="6.10.140.1070">
    <property type="match status" value="2"/>
</dbReference>
<dbReference type="AlphaFoldDB" id="A0A3Q0J9Y0"/>
<dbReference type="CDD" id="cd17231">
    <property type="entry name" value="TGS_DRG2"/>
    <property type="match status" value="1"/>
</dbReference>
<dbReference type="STRING" id="121845.A0A3Q0J9Y0"/>
<dbReference type="KEGG" id="dci:103514887"/>
<dbReference type="PANTHER" id="PTHR43127">
    <property type="entry name" value="DEVELOPMENTALLY-REGULATED GTP-BINDING PROTEIN 2"/>
    <property type="match status" value="1"/>
</dbReference>
<evidence type="ECO:0000256" key="1">
    <source>
        <dbReference type="ARBA" id="ARBA00022741"/>
    </source>
</evidence>
<protein>
    <submittedName>
        <fullName evidence="6">Uncharacterized protein LOC103514887</fullName>
    </submittedName>
</protein>
<feature type="domain" description="TGS" evidence="4">
    <location>
        <begin position="637"/>
        <end position="712"/>
    </location>
</feature>
<dbReference type="GO" id="GO:0005525">
    <property type="term" value="F:GTP binding"/>
    <property type="evidence" value="ECO:0007669"/>
    <property type="project" value="UniProtKB-KW"/>
</dbReference>
<dbReference type="InterPro" id="IPR027417">
    <property type="entry name" value="P-loop_NTPase"/>
</dbReference>
<dbReference type="SUPFAM" id="SSF81271">
    <property type="entry name" value="TGS-like"/>
    <property type="match status" value="1"/>
</dbReference>
<dbReference type="InterPro" id="IPR012675">
    <property type="entry name" value="Beta-grasp_dom_sf"/>
</dbReference>
<proteinExistence type="predicted"/>
<name>A0A3Q0J9Y0_DIACI</name>
<feature type="compositionally biased region" description="Polar residues" evidence="3">
    <location>
        <begin position="459"/>
        <end position="476"/>
    </location>
</feature>
<reference evidence="6" key="1">
    <citation type="submission" date="2025-08" db="UniProtKB">
        <authorList>
            <consortium name="RefSeq"/>
        </authorList>
    </citation>
    <scope>IDENTIFICATION</scope>
</reference>
<dbReference type="GO" id="GO:0003924">
    <property type="term" value="F:GTPase activity"/>
    <property type="evidence" value="ECO:0007669"/>
    <property type="project" value="InterPro"/>
</dbReference>